<dbReference type="EMBL" id="SRIO01000001">
    <property type="protein sequence ID" value="TFZ84075.1"/>
    <property type="molecule type" value="Genomic_DNA"/>
</dbReference>
<dbReference type="NCBIfam" id="TIGR01391">
    <property type="entry name" value="dnaG"/>
    <property type="match status" value="1"/>
</dbReference>
<keyword evidence="2 12" id="KW-0639">Primosome</keyword>
<keyword evidence="5 12" id="KW-0235">DNA replication</keyword>
<evidence type="ECO:0000256" key="2">
    <source>
        <dbReference type="ARBA" id="ARBA00022515"/>
    </source>
</evidence>
<dbReference type="GO" id="GO:0003677">
    <property type="term" value="F:DNA binding"/>
    <property type="evidence" value="ECO:0007669"/>
    <property type="project" value="UniProtKB-KW"/>
</dbReference>
<dbReference type="Pfam" id="PF10410">
    <property type="entry name" value="DnaB_bind"/>
    <property type="match status" value="1"/>
</dbReference>
<evidence type="ECO:0000256" key="5">
    <source>
        <dbReference type="ARBA" id="ARBA00022705"/>
    </source>
</evidence>
<dbReference type="SMART" id="SM00400">
    <property type="entry name" value="ZnF_CHCC"/>
    <property type="match status" value="1"/>
</dbReference>
<evidence type="ECO:0000256" key="9">
    <source>
        <dbReference type="ARBA" id="ARBA00022842"/>
    </source>
</evidence>
<name>A0A4Z0FDI5_9GAMM</name>
<dbReference type="OrthoDB" id="9803773at2"/>
<evidence type="ECO:0000313" key="15">
    <source>
        <dbReference type="Proteomes" id="UP000297890"/>
    </source>
</evidence>
<keyword evidence="7 12" id="KW-0863">Zinc-finger</keyword>
<accession>A0A4Z0FDI5</accession>
<dbReference type="Gene3D" id="1.10.860.10">
    <property type="entry name" value="DNAb Helicase, Chain A"/>
    <property type="match status" value="1"/>
</dbReference>
<protein>
    <recommendedName>
        <fullName evidence="12">DNA primase</fullName>
        <ecNumber evidence="12">2.7.7.101</ecNumber>
    </recommendedName>
</protein>
<organism evidence="14 15">
    <name type="scientific">Candidatus Macondimonas diazotrophica</name>
    <dbReference type="NCBI Taxonomy" id="2305248"/>
    <lineage>
        <taxon>Bacteria</taxon>
        <taxon>Pseudomonadati</taxon>
        <taxon>Pseudomonadota</taxon>
        <taxon>Gammaproteobacteria</taxon>
        <taxon>Chromatiales</taxon>
        <taxon>Ectothiorhodospiraceae</taxon>
        <taxon>Candidatus Macondimonas</taxon>
    </lineage>
</organism>
<dbReference type="GO" id="GO:0005737">
    <property type="term" value="C:cytoplasm"/>
    <property type="evidence" value="ECO:0007669"/>
    <property type="project" value="TreeGrafter"/>
</dbReference>
<dbReference type="SUPFAM" id="SSF57783">
    <property type="entry name" value="Zinc beta-ribbon"/>
    <property type="match status" value="1"/>
</dbReference>
<gene>
    <name evidence="12" type="primary">dnaG</name>
    <name evidence="14" type="ORF">E4680_00595</name>
</gene>
<dbReference type="Gene3D" id="3.40.1360.10">
    <property type="match status" value="1"/>
</dbReference>
<evidence type="ECO:0000259" key="13">
    <source>
        <dbReference type="PROSITE" id="PS50880"/>
    </source>
</evidence>
<keyword evidence="11 12" id="KW-0804">Transcription</keyword>
<keyword evidence="3 12" id="KW-0808">Transferase</keyword>
<evidence type="ECO:0000256" key="12">
    <source>
        <dbReference type="HAMAP-Rule" id="MF_00974"/>
    </source>
</evidence>
<dbReference type="SUPFAM" id="SSF56731">
    <property type="entry name" value="DNA primase core"/>
    <property type="match status" value="1"/>
</dbReference>
<dbReference type="EC" id="2.7.7.101" evidence="12"/>
<keyword evidence="4 12" id="KW-0548">Nucleotidyltransferase</keyword>
<dbReference type="Pfam" id="PF01807">
    <property type="entry name" value="Zn_ribbon_DnaG"/>
    <property type="match status" value="1"/>
</dbReference>
<evidence type="ECO:0000256" key="10">
    <source>
        <dbReference type="ARBA" id="ARBA00023125"/>
    </source>
</evidence>
<dbReference type="InterPro" id="IPR006295">
    <property type="entry name" value="DNA_primase_DnaG"/>
</dbReference>
<dbReference type="InterPro" id="IPR013264">
    <property type="entry name" value="DNAG_N"/>
</dbReference>
<dbReference type="Proteomes" id="UP000297890">
    <property type="component" value="Unassembled WGS sequence"/>
</dbReference>
<dbReference type="CDD" id="cd03364">
    <property type="entry name" value="TOPRIM_DnaG_primases"/>
    <property type="match status" value="1"/>
</dbReference>
<dbReference type="Pfam" id="PF08278">
    <property type="entry name" value="DnaG_DnaB_bind"/>
    <property type="match status" value="1"/>
</dbReference>
<keyword evidence="15" id="KW-1185">Reference proteome</keyword>
<dbReference type="Pfam" id="PF08275">
    <property type="entry name" value="DNAG_N"/>
    <property type="match status" value="1"/>
</dbReference>
<comment type="cofactor">
    <cofactor evidence="12">
        <name>Zn(2+)</name>
        <dbReference type="ChEBI" id="CHEBI:29105"/>
    </cofactor>
    <text evidence="12">Binds 1 zinc ion per monomer.</text>
</comment>
<evidence type="ECO:0000256" key="6">
    <source>
        <dbReference type="ARBA" id="ARBA00022723"/>
    </source>
</evidence>
<dbReference type="FunFam" id="3.40.1360.10:FF:000002">
    <property type="entry name" value="DNA primase"/>
    <property type="match status" value="1"/>
</dbReference>
<sequence>MSGSIPQEFIDEVVARTDLVALIDRRVPLKKAGKDFAARCPFHDEKTPSFTVSADKQFYHCFGCGAHGNAIGFLMAFDRLEFRDAVAELAADAGLDLPSAGDAPPPHHQALRQAMDAAAHFYRQQLRDAPRAIDYLKRRGLSGATAAAFGIGYAPSRWDGLLQALGGDASHRALLIENGLLIARDGDEGRHYDRFRDRVMFPIRDGRGRVIGFGGRILDQGQPKYLNSPETPLFHKGQELYGLYEARKAQRELPWVLVVEGYMDVLMLAEHGIPNAVATLGTATTSDHLRRLFRHTSRVVFCFDGDRAGRAAASRALQTSLPEMQDGREIAFLFLPEGEDPDSLVRQEGRETFLGRVAQSQPLSDFLLHHLKEGIDLQTHEGRARLVVRSRSALEVIPQGVFRNLLAQTLGQLAGVELAPASGLARGRPVRSGVPQAVATHPSPLQRLAGLLLTHPNAAQWVDPELVPLLKDGDGEAQWMLALIELARDKPHLTSGGILERFRAHPAESLFAQLLAWQPERSAEGVARECRDICRHLLQRSVRSEIDALLAKAATQGLDAQEKERLRSLLSQRG</sequence>
<comment type="similarity">
    <text evidence="12">Belongs to the DnaG primase family.</text>
</comment>
<proteinExistence type="inferred from homology"/>
<dbReference type="InterPro" id="IPR002694">
    <property type="entry name" value="Znf_CHC2"/>
</dbReference>
<dbReference type="InterPro" id="IPR050219">
    <property type="entry name" value="DnaG_primase"/>
</dbReference>
<dbReference type="HAMAP" id="MF_00974">
    <property type="entry name" value="DNA_primase_DnaG"/>
    <property type="match status" value="1"/>
</dbReference>
<dbReference type="Gene3D" id="3.90.980.10">
    <property type="entry name" value="DNA primase, catalytic core, N-terminal domain"/>
    <property type="match status" value="1"/>
</dbReference>
<dbReference type="Gene3D" id="1.20.50.20">
    <property type="entry name" value="DnaG, RNA polymerase domain, helical bundle"/>
    <property type="match status" value="1"/>
</dbReference>
<dbReference type="SMART" id="SM00766">
    <property type="entry name" value="DnaG_DnaB_bind"/>
    <property type="match status" value="1"/>
</dbReference>
<keyword evidence="10 12" id="KW-0238">DNA-binding</keyword>
<dbReference type="GO" id="GO:0003899">
    <property type="term" value="F:DNA-directed RNA polymerase activity"/>
    <property type="evidence" value="ECO:0007669"/>
    <property type="project" value="UniProtKB-UniRule"/>
</dbReference>
<dbReference type="InterPro" id="IPR006171">
    <property type="entry name" value="TOPRIM_dom"/>
</dbReference>
<dbReference type="InterPro" id="IPR036977">
    <property type="entry name" value="DNA_primase_Znf_CHC2"/>
</dbReference>
<evidence type="ECO:0000256" key="3">
    <source>
        <dbReference type="ARBA" id="ARBA00022679"/>
    </source>
</evidence>
<dbReference type="InterPro" id="IPR034151">
    <property type="entry name" value="TOPRIM_DnaG_bac"/>
</dbReference>
<comment type="caution">
    <text evidence="14">The sequence shown here is derived from an EMBL/GenBank/DDBJ whole genome shotgun (WGS) entry which is preliminary data.</text>
</comment>
<keyword evidence="8 12" id="KW-0862">Zinc</keyword>
<dbReference type="GO" id="GO:0000428">
    <property type="term" value="C:DNA-directed RNA polymerase complex"/>
    <property type="evidence" value="ECO:0007669"/>
    <property type="project" value="UniProtKB-KW"/>
</dbReference>
<dbReference type="FunFam" id="3.90.980.10:FF:000001">
    <property type="entry name" value="DNA primase"/>
    <property type="match status" value="1"/>
</dbReference>
<comment type="domain">
    <text evidence="12">Contains an N-terminal zinc-binding domain, a central core domain that contains the primase activity, and a C-terminal DnaB-binding domain.</text>
</comment>
<dbReference type="Pfam" id="PF13662">
    <property type="entry name" value="Toprim_4"/>
    <property type="match status" value="1"/>
</dbReference>
<evidence type="ECO:0000256" key="7">
    <source>
        <dbReference type="ARBA" id="ARBA00022771"/>
    </source>
</evidence>
<keyword evidence="1 12" id="KW-0240">DNA-directed RNA polymerase</keyword>
<evidence type="ECO:0000256" key="11">
    <source>
        <dbReference type="ARBA" id="ARBA00023163"/>
    </source>
</evidence>
<reference evidence="14 15" key="1">
    <citation type="journal article" date="2019" name="ISME J.">
        <title>Candidatus Macondimonas diazotrophica, a novel gammaproteobacterial genus dominating crude-oil-contaminated coastal sediments.</title>
        <authorList>
            <person name="Karthikeyan S."/>
            <person name="Konstantinidis K."/>
        </authorList>
    </citation>
    <scope>NUCLEOTIDE SEQUENCE [LARGE SCALE GENOMIC DNA]</scope>
    <source>
        <strain evidence="14 15">KTK01</strain>
    </source>
</reference>
<dbReference type="PANTHER" id="PTHR30313">
    <property type="entry name" value="DNA PRIMASE"/>
    <property type="match status" value="1"/>
</dbReference>
<dbReference type="InterPro" id="IPR013173">
    <property type="entry name" value="DNA_primase_DnaG_DnaB-bd_dom"/>
</dbReference>
<dbReference type="InterPro" id="IPR030846">
    <property type="entry name" value="DnaG_bac"/>
</dbReference>
<dbReference type="SMART" id="SM00493">
    <property type="entry name" value="TOPRIM"/>
    <property type="match status" value="1"/>
</dbReference>
<feature type="domain" description="Toprim" evidence="13">
    <location>
        <begin position="254"/>
        <end position="336"/>
    </location>
</feature>
<keyword evidence="6 12" id="KW-0479">Metal-binding</keyword>
<feature type="zinc finger region" description="CHC2-type" evidence="12">
    <location>
        <begin position="40"/>
        <end position="64"/>
    </location>
</feature>
<dbReference type="PROSITE" id="PS50880">
    <property type="entry name" value="TOPRIM"/>
    <property type="match status" value="1"/>
</dbReference>
<evidence type="ECO:0000256" key="4">
    <source>
        <dbReference type="ARBA" id="ARBA00022695"/>
    </source>
</evidence>
<comment type="function">
    <text evidence="12">RNA polymerase that catalyzes the synthesis of short RNA molecules used as primers for DNA polymerase during DNA replication.</text>
</comment>
<dbReference type="InterPro" id="IPR016136">
    <property type="entry name" value="DNA_helicase_N/primase_C"/>
</dbReference>
<dbReference type="PANTHER" id="PTHR30313:SF2">
    <property type="entry name" value="DNA PRIMASE"/>
    <property type="match status" value="1"/>
</dbReference>
<dbReference type="GO" id="GO:0006269">
    <property type="term" value="P:DNA replication, synthesis of primer"/>
    <property type="evidence" value="ECO:0007669"/>
    <property type="project" value="UniProtKB-UniRule"/>
</dbReference>
<evidence type="ECO:0000256" key="1">
    <source>
        <dbReference type="ARBA" id="ARBA00022478"/>
    </source>
</evidence>
<evidence type="ECO:0000313" key="14">
    <source>
        <dbReference type="EMBL" id="TFZ84075.1"/>
    </source>
</evidence>
<dbReference type="RefSeq" id="WP_135280435.1">
    <property type="nucleotide sequence ID" value="NZ_SRIO01000001.1"/>
</dbReference>
<dbReference type="FunFam" id="3.90.580.10:FF:000001">
    <property type="entry name" value="DNA primase"/>
    <property type="match status" value="1"/>
</dbReference>
<dbReference type="GO" id="GO:0008270">
    <property type="term" value="F:zinc ion binding"/>
    <property type="evidence" value="ECO:0007669"/>
    <property type="project" value="UniProtKB-UniRule"/>
</dbReference>
<keyword evidence="9" id="KW-0460">Magnesium</keyword>
<comment type="catalytic activity">
    <reaction evidence="12">
        <text>ssDNA + n NTP = ssDNA/pppN(pN)n-1 hybrid + (n-1) diphosphate.</text>
        <dbReference type="EC" id="2.7.7.101"/>
    </reaction>
</comment>
<dbReference type="AlphaFoldDB" id="A0A4Z0FDI5"/>
<dbReference type="SUPFAM" id="SSF117023">
    <property type="entry name" value="DNA primase DnaG, C-terminal domain"/>
    <property type="match status" value="1"/>
</dbReference>
<evidence type="ECO:0000256" key="8">
    <source>
        <dbReference type="ARBA" id="ARBA00022833"/>
    </source>
</evidence>
<comment type="subunit">
    <text evidence="12">Monomer. Interacts with DnaB.</text>
</comment>
<dbReference type="GO" id="GO:1990077">
    <property type="term" value="C:primosome complex"/>
    <property type="evidence" value="ECO:0007669"/>
    <property type="project" value="UniProtKB-KW"/>
</dbReference>
<dbReference type="InterPro" id="IPR037068">
    <property type="entry name" value="DNA_primase_core_N_sf"/>
</dbReference>
<dbReference type="InterPro" id="IPR019475">
    <property type="entry name" value="DNA_primase_DnaB-bd"/>
</dbReference>
<dbReference type="Gene3D" id="3.90.580.10">
    <property type="entry name" value="Zinc finger, CHC2-type domain"/>
    <property type="match status" value="1"/>
</dbReference>